<proteinExistence type="inferred from homology"/>
<protein>
    <recommendedName>
        <fullName evidence="3 8">Mediator of RNA polymerase II transcription subunit 7</fullName>
    </recommendedName>
</protein>
<keyword evidence="11" id="KW-1185">Reference proteome</keyword>
<evidence type="ECO:0000256" key="7">
    <source>
        <dbReference type="ARBA" id="ARBA00023242"/>
    </source>
</evidence>
<gene>
    <name evidence="10" type="primary">MED7</name>
    <name evidence="10" type="ORF">ATY40_BA7504910</name>
</gene>
<dbReference type="Pfam" id="PF05983">
    <property type="entry name" value="Med7"/>
    <property type="match status" value="1"/>
</dbReference>
<evidence type="ECO:0000313" key="11">
    <source>
        <dbReference type="Proteomes" id="UP000094565"/>
    </source>
</evidence>
<keyword evidence="6 8" id="KW-0804">Transcription</keyword>
<comment type="subcellular location">
    <subcellularLocation>
        <location evidence="1 8">Nucleus</location>
    </subcellularLocation>
</comment>
<dbReference type="GO" id="GO:0006357">
    <property type="term" value="P:regulation of transcription by RNA polymerase II"/>
    <property type="evidence" value="ECO:0007669"/>
    <property type="project" value="InterPro"/>
</dbReference>
<name>A0A1B2JIJ3_PICPA</name>
<evidence type="ECO:0000256" key="5">
    <source>
        <dbReference type="ARBA" id="ARBA00023159"/>
    </source>
</evidence>
<evidence type="ECO:0000256" key="1">
    <source>
        <dbReference type="ARBA" id="ARBA00004123"/>
    </source>
</evidence>
<comment type="similarity">
    <text evidence="2 8">Belongs to the Mediator complex subunit 7 family.</text>
</comment>
<dbReference type="PANTHER" id="PTHR21428">
    <property type="entry name" value="MEDIATOR OF RNA POLYMERASE II TRANSCRIPTION SUBUNIT 7"/>
    <property type="match status" value="1"/>
</dbReference>
<organism evidence="10 11">
    <name type="scientific">Komagataella pastoris</name>
    <name type="common">Yeast</name>
    <name type="synonym">Pichia pastoris</name>
    <dbReference type="NCBI Taxonomy" id="4922"/>
    <lineage>
        <taxon>Eukaryota</taxon>
        <taxon>Fungi</taxon>
        <taxon>Dikarya</taxon>
        <taxon>Ascomycota</taxon>
        <taxon>Saccharomycotina</taxon>
        <taxon>Pichiomycetes</taxon>
        <taxon>Pichiales</taxon>
        <taxon>Pichiaceae</taxon>
        <taxon>Komagataella</taxon>
    </lineage>
</organism>
<keyword evidence="5 8" id="KW-0010">Activator</keyword>
<keyword evidence="4 8" id="KW-0805">Transcription regulation</keyword>
<evidence type="ECO:0000256" key="3">
    <source>
        <dbReference type="ARBA" id="ARBA00020631"/>
    </source>
</evidence>
<dbReference type="Gene3D" id="6.10.140.200">
    <property type="match status" value="1"/>
</dbReference>
<evidence type="ECO:0000256" key="4">
    <source>
        <dbReference type="ARBA" id="ARBA00023015"/>
    </source>
</evidence>
<dbReference type="SUPFAM" id="SSF140718">
    <property type="entry name" value="Mediator hinge subcomplex-like"/>
    <property type="match status" value="1"/>
</dbReference>
<evidence type="ECO:0000256" key="8">
    <source>
        <dbReference type="RuleBase" id="RU364060"/>
    </source>
</evidence>
<dbReference type="AlphaFoldDB" id="A0A1B2JIJ3"/>
<dbReference type="Gene3D" id="6.10.140.1520">
    <property type="match status" value="1"/>
</dbReference>
<keyword evidence="7 8" id="KW-0539">Nucleus</keyword>
<dbReference type="GO" id="GO:0003712">
    <property type="term" value="F:transcription coregulator activity"/>
    <property type="evidence" value="ECO:0007669"/>
    <property type="project" value="InterPro"/>
</dbReference>
<comment type="subunit">
    <text evidence="8">Component of the Mediator complex.</text>
</comment>
<evidence type="ECO:0000256" key="2">
    <source>
        <dbReference type="ARBA" id="ARBA00009994"/>
    </source>
</evidence>
<dbReference type="InterPro" id="IPR044888">
    <property type="entry name" value="Mediatior_Med7_sf"/>
</dbReference>
<sequence length="243" mass="28519">MEDEQHGLISALYPPPPPYLKFFTNKNVEKLKELRETKSDEEIYQQVKGTELQFLIPPIKPEGESYRSFGSVWSFKDKFIDLKASGIQQLYPNFISEENDQDEVFSHERLTEMKKMTKSLLLNFLELLGIVAKNPSYANQKIEHIRIILINLHYLLNSYRLHQSREILILEMESKIQQDKAEIENIETVCAKIEEKVRTLVKKNVTLLPEKNGEMEVEDDKETDIEAKRQEVIDSLLEEEYIE</sequence>
<evidence type="ECO:0000256" key="9">
    <source>
        <dbReference type="SAM" id="Coils"/>
    </source>
</evidence>
<reference evidence="10 11" key="1">
    <citation type="submission" date="2016-02" db="EMBL/GenBank/DDBJ databases">
        <title>Comparative genomic and transcriptomic foundation for Pichia pastoris.</title>
        <authorList>
            <person name="Love K.R."/>
            <person name="Shah K.A."/>
            <person name="Whittaker C.A."/>
            <person name="Wu J."/>
            <person name="Bartlett M.C."/>
            <person name="Ma D."/>
            <person name="Leeson R.L."/>
            <person name="Priest M."/>
            <person name="Young S.K."/>
            <person name="Love J.C."/>
        </authorList>
    </citation>
    <scope>NUCLEOTIDE SEQUENCE [LARGE SCALE GENOMIC DNA]</scope>
    <source>
        <strain evidence="10 11">ATCC 28485</strain>
    </source>
</reference>
<dbReference type="PANTHER" id="PTHR21428:SF11">
    <property type="entry name" value="MEDIATOR OF RNA POLYMERASE II TRANSCRIPTION SUBUNIT 7"/>
    <property type="match status" value="1"/>
</dbReference>
<evidence type="ECO:0000256" key="6">
    <source>
        <dbReference type="ARBA" id="ARBA00023163"/>
    </source>
</evidence>
<accession>A0A1B2JIJ3</accession>
<dbReference type="Proteomes" id="UP000094565">
    <property type="component" value="Chromosome 4"/>
</dbReference>
<dbReference type="GO" id="GO:0070847">
    <property type="term" value="C:core mediator complex"/>
    <property type="evidence" value="ECO:0007669"/>
    <property type="project" value="TreeGrafter"/>
</dbReference>
<dbReference type="OrthoDB" id="10253553at2759"/>
<keyword evidence="9" id="KW-0175">Coiled coil</keyword>
<dbReference type="InterPro" id="IPR009244">
    <property type="entry name" value="Mediatior_Med7"/>
</dbReference>
<feature type="coiled-coil region" evidence="9">
    <location>
        <begin position="169"/>
        <end position="203"/>
    </location>
</feature>
<evidence type="ECO:0000313" key="10">
    <source>
        <dbReference type="EMBL" id="ANZ77860.1"/>
    </source>
</evidence>
<dbReference type="EMBL" id="CP014587">
    <property type="protein sequence ID" value="ANZ77860.1"/>
    <property type="molecule type" value="Genomic_DNA"/>
</dbReference>
<dbReference type="GO" id="GO:0016592">
    <property type="term" value="C:mediator complex"/>
    <property type="evidence" value="ECO:0007669"/>
    <property type="project" value="InterPro"/>
</dbReference>
<dbReference type="InterPro" id="IPR037212">
    <property type="entry name" value="Med7/Med21-like"/>
</dbReference>
<comment type="function">
    <text evidence="8">Component of the Mediator complex, a coactivator involved in the regulated transcription of nearly all RNA polymerase II-dependent genes. Mediator functions as a bridge to convey information from gene-specific regulatory proteins to the basal RNA polymerase II transcription machinery.</text>
</comment>